<gene>
    <name evidence="1" type="ORF">Hamer_G001903</name>
</gene>
<accession>A0A8J5MR77</accession>
<comment type="caution">
    <text evidence="1">The sequence shown here is derived from an EMBL/GenBank/DDBJ whole genome shotgun (WGS) entry which is preliminary data.</text>
</comment>
<protein>
    <submittedName>
        <fullName evidence="1">Uncharacterized protein</fullName>
    </submittedName>
</protein>
<sequence length="167" mass="18674">MEGIEGVLEENCPDFNRLVCPACVAHLELFVFGLDKVRFMSDCCATCQISTYGGLRNSEVWTMSSYRNRVDFSDWKLRHQIPEPETNILVTLEHETRSLVSIFENGSWELNLCSTRSQLGNRALDSSGAVIGLGGNIRYCSALKIGYLFIFISRGRSSGVAYDCILT</sequence>
<evidence type="ECO:0000313" key="1">
    <source>
        <dbReference type="EMBL" id="KAG7160611.1"/>
    </source>
</evidence>
<name>A0A8J5MR77_HOMAM</name>
<dbReference type="AlphaFoldDB" id="A0A8J5MR77"/>
<dbReference type="Proteomes" id="UP000747542">
    <property type="component" value="Unassembled WGS sequence"/>
</dbReference>
<proteinExistence type="predicted"/>
<organism evidence="1 2">
    <name type="scientific">Homarus americanus</name>
    <name type="common">American lobster</name>
    <dbReference type="NCBI Taxonomy" id="6706"/>
    <lineage>
        <taxon>Eukaryota</taxon>
        <taxon>Metazoa</taxon>
        <taxon>Ecdysozoa</taxon>
        <taxon>Arthropoda</taxon>
        <taxon>Crustacea</taxon>
        <taxon>Multicrustacea</taxon>
        <taxon>Malacostraca</taxon>
        <taxon>Eumalacostraca</taxon>
        <taxon>Eucarida</taxon>
        <taxon>Decapoda</taxon>
        <taxon>Pleocyemata</taxon>
        <taxon>Astacidea</taxon>
        <taxon>Nephropoidea</taxon>
        <taxon>Nephropidae</taxon>
        <taxon>Homarus</taxon>
    </lineage>
</organism>
<dbReference type="EMBL" id="JAHLQT010031306">
    <property type="protein sequence ID" value="KAG7160611.1"/>
    <property type="molecule type" value="Genomic_DNA"/>
</dbReference>
<keyword evidence="2" id="KW-1185">Reference proteome</keyword>
<evidence type="ECO:0000313" key="2">
    <source>
        <dbReference type="Proteomes" id="UP000747542"/>
    </source>
</evidence>
<reference evidence="1" key="1">
    <citation type="journal article" date="2021" name="Sci. Adv.">
        <title>The American lobster genome reveals insights on longevity, neural, and immune adaptations.</title>
        <authorList>
            <person name="Polinski J.M."/>
            <person name="Zimin A.V."/>
            <person name="Clark K.F."/>
            <person name="Kohn A.B."/>
            <person name="Sadowski N."/>
            <person name="Timp W."/>
            <person name="Ptitsyn A."/>
            <person name="Khanna P."/>
            <person name="Romanova D.Y."/>
            <person name="Williams P."/>
            <person name="Greenwood S.J."/>
            <person name="Moroz L.L."/>
            <person name="Walt D.R."/>
            <person name="Bodnar A.G."/>
        </authorList>
    </citation>
    <scope>NUCLEOTIDE SEQUENCE</scope>
    <source>
        <strain evidence="1">GMGI-L3</strain>
    </source>
</reference>